<comment type="function">
    <text evidence="8">Component of the Mediator complex, a coactivator involved in the regulated transcription of nearly all RNA polymerase II-dependent genes. Mediator functions as a bridge to convey information from gene-specific regulatory proteins to the basal RNA polymerase II transcription machinery. Mediator is recruited to promoters by direct interactions with regulatory proteins and serves as a scaffold for the assembly of a functional preinitiation complex with RNA polymerase II and the general transcription factors.</text>
</comment>
<feature type="region of interest" description="Disordered" evidence="9">
    <location>
        <begin position="160"/>
        <end position="185"/>
    </location>
</feature>
<dbReference type="AlphaFoldDB" id="A0A2X0MDB6"/>
<sequence>MSTTHISLEPPAITAQDGLDDDLFVPAARLYEVTHDGQQVLTRQDSNKLPTERLLRIWQERGDFSQLTSRRIRDEQNKDLTKTSSTDEHSGEQDEHKDDVHELGITPEQMSELRMTMMQQLELARGELTTALDLLSIIAAPTVATTVDAEALPLPQQTLTIVPSAPPIPLPSSENDDSTNEHTGASTSLLPLATSLASLRESANSFFSASSQVLASTSNSTTSTSTSPSRNPTSKQWSTLLHLHTSTPFPLIPLGARSNASFSGQGETRLAKQVGVFYGCAEAAPSFRRAGVAQVEQVLQEVEEGREGMGKGVGRKRGRKLVVEVEMEGRGRDWCVWTSGAAEKEGKEQGVEDVLKQRGRNVFAEELFAVLSNEARSDVSVKSRLELGKRSQGDSVITEGHGWKLKITMVAVPEPKLEAPIPEPNAIAPLLVPLLRLLLIQEYIRRRSPTSFSTSIPILPTVSAFLSYLYRLNSLCGVLTTLTSTIDPSIPTSTTYHPSLASAPLSAVRKILSPPTNSNELKELGGRIVLRIGSSPTSLFHISHSTLLPQPSSTSTTNPSTSPSPSMGVSAFALTSHQGLVLQAPRSAPVVVGSVGQLEGFLQEQIGEVLKGCAGREEVEEVNGKEKEGMEVDQSSLV</sequence>
<comment type="subunit">
    <text evidence="8">Component of the Mediator complex.</text>
</comment>
<keyword evidence="8" id="KW-0010">Activator</keyword>
<dbReference type="PANTHER" id="PTHR13114">
    <property type="entry name" value="MEDIATOR OF RNA POLYMERASE II TRANSCRIPTION SUBUNIT 17"/>
    <property type="match status" value="1"/>
</dbReference>
<dbReference type="GO" id="GO:0016592">
    <property type="term" value="C:mediator complex"/>
    <property type="evidence" value="ECO:0007669"/>
    <property type="project" value="InterPro"/>
</dbReference>
<dbReference type="PANTHER" id="PTHR13114:SF7">
    <property type="entry name" value="MEDIATOR OF RNA POLYMERASE II TRANSCRIPTION SUBUNIT 17"/>
    <property type="match status" value="1"/>
</dbReference>
<organism evidence="10 11">
    <name type="scientific">Microbotryum silenes-dioicae</name>
    <dbReference type="NCBI Taxonomy" id="796604"/>
    <lineage>
        <taxon>Eukaryota</taxon>
        <taxon>Fungi</taxon>
        <taxon>Dikarya</taxon>
        <taxon>Basidiomycota</taxon>
        <taxon>Pucciniomycotina</taxon>
        <taxon>Microbotryomycetes</taxon>
        <taxon>Microbotryales</taxon>
        <taxon>Microbotryaceae</taxon>
        <taxon>Microbotryum</taxon>
    </lineage>
</organism>
<evidence type="ECO:0000256" key="9">
    <source>
        <dbReference type="SAM" id="MobiDB-lite"/>
    </source>
</evidence>
<keyword evidence="4 8" id="KW-0805">Transcription regulation</keyword>
<feature type="region of interest" description="Disordered" evidence="9">
    <location>
        <begin position="546"/>
        <end position="569"/>
    </location>
</feature>
<evidence type="ECO:0000256" key="8">
    <source>
        <dbReference type="RuleBase" id="RU364140"/>
    </source>
</evidence>
<dbReference type="GO" id="GO:0003712">
    <property type="term" value="F:transcription coregulator activity"/>
    <property type="evidence" value="ECO:0007669"/>
    <property type="project" value="InterPro"/>
</dbReference>
<comment type="subcellular location">
    <subcellularLocation>
        <location evidence="1 8">Nucleus</location>
    </subcellularLocation>
</comment>
<keyword evidence="5 8" id="KW-0804">Transcription</keyword>
<protein>
    <recommendedName>
        <fullName evidence="3 8">Mediator of RNA polymerase II transcription subunit 17</fullName>
    </recommendedName>
    <alternativeName>
        <fullName evidence="7 8">Mediator complex subunit 17</fullName>
    </alternativeName>
</protein>
<evidence type="ECO:0000256" key="3">
    <source>
        <dbReference type="ARBA" id="ARBA00019610"/>
    </source>
</evidence>
<dbReference type="STRING" id="796604.A0A2X0MDB6"/>
<dbReference type="GO" id="GO:0006357">
    <property type="term" value="P:regulation of transcription by RNA polymerase II"/>
    <property type="evidence" value="ECO:0007669"/>
    <property type="project" value="InterPro"/>
</dbReference>
<name>A0A2X0MDB6_9BASI</name>
<evidence type="ECO:0000256" key="7">
    <source>
        <dbReference type="ARBA" id="ARBA00032014"/>
    </source>
</evidence>
<dbReference type="Proteomes" id="UP000249464">
    <property type="component" value="Unassembled WGS sequence"/>
</dbReference>
<feature type="compositionally biased region" description="Low complexity" evidence="9">
    <location>
        <begin position="546"/>
        <end position="566"/>
    </location>
</feature>
<evidence type="ECO:0000256" key="2">
    <source>
        <dbReference type="ARBA" id="ARBA00005635"/>
    </source>
</evidence>
<keyword evidence="11" id="KW-1185">Reference proteome</keyword>
<feature type="compositionally biased region" description="Low complexity" evidence="9">
    <location>
        <begin position="217"/>
        <end position="234"/>
    </location>
</feature>
<accession>A0A2X0MDB6</accession>
<proteinExistence type="inferred from homology"/>
<dbReference type="EMBL" id="FQNC01000046">
    <property type="protein sequence ID" value="SGY67688.1"/>
    <property type="molecule type" value="Genomic_DNA"/>
</dbReference>
<dbReference type="InterPro" id="IPR019313">
    <property type="entry name" value="Mediator_Med17"/>
</dbReference>
<feature type="region of interest" description="Disordered" evidence="9">
    <location>
        <begin position="217"/>
        <end position="236"/>
    </location>
</feature>
<gene>
    <name evidence="10" type="primary">BQ5605_C004g02798</name>
    <name evidence="8" type="synonym">MED17</name>
    <name evidence="10" type="ORF">BQ5605_C004G02798</name>
</gene>
<evidence type="ECO:0000256" key="6">
    <source>
        <dbReference type="ARBA" id="ARBA00023242"/>
    </source>
</evidence>
<dbReference type="GO" id="GO:0070847">
    <property type="term" value="C:core mediator complex"/>
    <property type="evidence" value="ECO:0007669"/>
    <property type="project" value="TreeGrafter"/>
</dbReference>
<evidence type="ECO:0000256" key="4">
    <source>
        <dbReference type="ARBA" id="ARBA00023015"/>
    </source>
</evidence>
<keyword evidence="6 8" id="KW-0539">Nucleus</keyword>
<evidence type="ECO:0000313" key="10">
    <source>
        <dbReference type="EMBL" id="SGY67688.1"/>
    </source>
</evidence>
<dbReference type="Pfam" id="PF10156">
    <property type="entry name" value="Med17"/>
    <property type="match status" value="2"/>
</dbReference>
<evidence type="ECO:0000256" key="5">
    <source>
        <dbReference type="ARBA" id="ARBA00023163"/>
    </source>
</evidence>
<evidence type="ECO:0000256" key="1">
    <source>
        <dbReference type="ARBA" id="ARBA00004123"/>
    </source>
</evidence>
<feature type="region of interest" description="Disordered" evidence="9">
    <location>
        <begin position="68"/>
        <end position="103"/>
    </location>
</feature>
<comment type="similarity">
    <text evidence="2 8">Belongs to the Mediator complex subunit 17 family.</text>
</comment>
<reference evidence="10 11" key="1">
    <citation type="submission" date="2016-11" db="EMBL/GenBank/DDBJ databases">
        <authorList>
            <person name="Jaros S."/>
            <person name="Januszkiewicz K."/>
            <person name="Wedrychowicz H."/>
        </authorList>
    </citation>
    <scope>NUCLEOTIDE SEQUENCE [LARGE SCALE GENOMIC DNA]</scope>
</reference>
<feature type="compositionally biased region" description="Basic and acidic residues" evidence="9">
    <location>
        <begin position="71"/>
        <end position="102"/>
    </location>
</feature>
<evidence type="ECO:0000313" key="11">
    <source>
        <dbReference type="Proteomes" id="UP000249464"/>
    </source>
</evidence>